<name>A0A4S8ZC26_AURPU</name>
<proteinExistence type="predicted"/>
<reference evidence="2 3" key="1">
    <citation type="submission" date="2018-10" db="EMBL/GenBank/DDBJ databases">
        <title>Fifty Aureobasidium pullulans genomes reveal a recombining polyextremotolerant generalist.</title>
        <authorList>
            <person name="Gostincar C."/>
            <person name="Turk M."/>
            <person name="Zajc J."/>
            <person name="Gunde-Cimerman N."/>
        </authorList>
    </citation>
    <scope>NUCLEOTIDE SEQUENCE [LARGE SCALE GENOMIC DNA]</scope>
    <source>
        <strain evidence="2 3">EXF-10659</strain>
    </source>
</reference>
<protein>
    <submittedName>
        <fullName evidence="2">Uncharacterized protein</fullName>
    </submittedName>
</protein>
<evidence type="ECO:0000256" key="1">
    <source>
        <dbReference type="SAM" id="Coils"/>
    </source>
</evidence>
<comment type="caution">
    <text evidence="2">The sequence shown here is derived from an EMBL/GenBank/DDBJ whole genome shotgun (WGS) entry which is preliminary data.</text>
</comment>
<accession>A0A4S8ZC26</accession>
<keyword evidence="1" id="KW-0175">Coiled coil</keyword>
<gene>
    <name evidence="2" type="ORF">D6D19_09746</name>
</gene>
<dbReference type="AlphaFoldDB" id="A0A4S8ZC26"/>
<evidence type="ECO:0000313" key="2">
    <source>
        <dbReference type="EMBL" id="THW62818.1"/>
    </source>
</evidence>
<evidence type="ECO:0000313" key="3">
    <source>
        <dbReference type="Proteomes" id="UP000308802"/>
    </source>
</evidence>
<dbReference type="EMBL" id="QZAO01000587">
    <property type="protein sequence ID" value="THW62818.1"/>
    <property type="molecule type" value="Genomic_DNA"/>
</dbReference>
<sequence length="204" mass="23363">MRIKLLVGPRPEASTPITAVTKDPEVMMSPQTDLDNGKAELREKIAKAKIRSKELKDEIAGMKQKLAQIQQERRLDAAKAFVRNHYDTPMDSDAPDYKTRQFIDYFVEVNNYNGYADYMEVLTWIKTATKAVWGHSVKEKVPKIIEESIQNVRNIVDRFADEVITADPEPTLVLIDAIAAVLEEEKYRLPDNPYRMILPKPDSE</sequence>
<dbReference type="Proteomes" id="UP000308802">
    <property type="component" value="Unassembled WGS sequence"/>
</dbReference>
<feature type="coiled-coil region" evidence="1">
    <location>
        <begin position="38"/>
        <end position="72"/>
    </location>
</feature>
<organism evidence="2 3">
    <name type="scientific">Aureobasidium pullulans</name>
    <name type="common">Black yeast</name>
    <name type="synonym">Pullularia pullulans</name>
    <dbReference type="NCBI Taxonomy" id="5580"/>
    <lineage>
        <taxon>Eukaryota</taxon>
        <taxon>Fungi</taxon>
        <taxon>Dikarya</taxon>
        <taxon>Ascomycota</taxon>
        <taxon>Pezizomycotina</taxon>
        <taxon>Dothideomycetes</taxon>
        <taxon>Dothideomycetidae</taxon>
        <taxon>Dothideales</taxon>
        <taxon>Saccotheciaceae</taxon>
        <taxon>Aureobasidium</taxon>
    </lineage>
</organism>